<name>A0A1H5KH17_9MICC</name>
<dbReference type="EC" id="3.4.21.89" evidence="1"/>
<dbReference type="GO" id="GO:0004252">
    <property type="term" value="F:serine-type endopeptidase activity"/>
    <property type="evidence" value="ECO:0007669"/>
    <property type="project" value="UniProtKB-UniRule"/>
</dbReference>
<dbReference type="InterPro" id="IPR001733">
    <property type="entry name" value="Peptidase_S26B"/>
</dbReference>
<evidence type="ECO:0000313" key="5">
    <source>
        <dbReference type="Proteomes" id="UP000182725"/>
    </source>
</evidence>
<dbReference type="CDD" id="cd06462">
    <property type="entry name" value="Peptidase_S24_S26"/>
    <property type="match status" value="1"/>
</dbReference>
<dbReference type="InterPro" id="IPR013783">
    <property type="entry name" value="Ig-like_fold"/>
</dbReference>
<sequence>MKQNNVRLAGWERWLLNTGAALGLLCLVLAGLALVLGMKPLIVVSGSMSPSIPVGSLALAVATPAADIAPGQVVSVVSFSGNRITHRVVSADPVTGLVLKGDANPVSDLQPYTVVSVDRVVFSVPFLGYVTGWLSSPLVFGLGGLVCAYLLYLAFFRPNAGKPDGSSSDSDPAAGGSRQRAQGRKWRGAGAIIAALAVVIPLGIVNRVEATQAAWTASAVANATIGSVKLDAPGGLTCTQVTGDPFSVKLVWIPPAMPPSGYVVRLWDNANPGAVTESQSQTGTSYTLSLDSAQGVLGVLLGILDSYDKVLTVQVIAKYPHGWDSAPASRTTIHAKKDLLYPLVGTKYLSCS</sequence>
<evidence type="ECO:0000256" key="3">
    <source>
        <dbReference type="SAM" id="Phobius"/>
    </source>
</evidence>
<dbReference type="GO" id="GO:0009003">
    <property type="term" value="F:signal peptidase activity"/>
    <property type="evidence" value="ECO:0007669"/>
    <property type="project" value="UniProtKB-EC"/>
</dbReference>
<dbReference type="GO" id="GO:0005975">
    <property type="term" value="P:carbohydrate metabolic process"/>
    <property type="evidence" value="ECO:0007669"/>
    <property type="project" value="UniProtKB-ARBA"/>
</dbReference>
<dbReference type="Proteomes" id="UP000182725">
    <property type="component" value="Unassembled WGS sequence"/>
</dbReference>
<gene>
    <name evidence="4" type="ORF">SAMN04489740_1981</name>
</gene>
<feature type="region of interest" description="Disordered" evidence="2">
    <location>
        <begin position="163"/>
        <end position="182"/>
    </location>
</feature>
<reference evidence="4 5" key="1">
    <citation type="submission" date="2016-10" db="EMBL/GenBank/DDBJ databases">
        <authorList>
            <person name="de Groot N.N."/>
        </authorList>
    </citation>
    <scope>NUCLEOTIDE SEQUENCE [LARGE SCALE GENOMIC DNA]</scope>
    <source>
        <strain evidence="4 5">DSM 22274</strain>
    </source>
</reference>
<dbReference type="NCBIfam" id="TIGR02228">
    <property type="entry name" value="sigpep_I_arch"/>
    <property type="match status" value="1"/>
</dbReference>
<feature type="transmembrane region" description="Helical" evidence="3">
    <location>
        <begin position="186"/>
        <end position="204"/>
    </location>
</feature>
<dbReference type="Gene3D" id="2.60.40.10">
    <property type="entry name" value="Immunoglobulins"/>
    <property type="match status" value="1"/>
</dbReference>
<dbReference type="SUPFAM" id="SSF49265">
    <property type="entry name" value="Fibronectin type III"/>
    <property type="match status" value="1"/>
</dbReference>
<evidence type="ECO:0000256" key="1">
    <source>
        <dbReference type="NCBIfam" id="TIGR02228"/>
    </source>
</evidence>
<feature type="transmembrane region" description="Helical" evidence="3">
    <location>
        <begin position="126"/>
        <end position="152"/>
    </location>
</feature>
<accession>A0A1H5KH17</accession>
<protein>
    <recommendedName>
        <fullName evidence="1">Signal peptidase I</fullName>
        <ecNumber evidence="1">3.4.21.89</ecNumber>
    </recommendedName>
</protein>
<dbReference type="GO" id="GO:0016020">
    <property type="term" value="C:membrane"/>
    <property type="evidence" value="ECO:0007669"/>
    <property type="project" value="UniProtKB-UniRule"/>
</dbReference>
<organism evidence="4 5">
    <name type="scientific">Arthrobacter alpinus</name>
    <dbReference type="NCBI Taxonomy" id="656366"/>
    <lineage>
        <taxon>Bacteria</taxon>
        <taxon>Bacillati</taxon>
        <taxon>Actinomycetota</taxon>
        <taxon>Actinomycetes</taxon>
        <taxon>Micrococcales</taxon>
        <taxon>Micrococcaceae</taxon>
        <taxon>Arthrobacter</taxon>
    </lineage>
</organism>
<dbReference type="EMBL" id="FNTV01000001">
    <property type="protein sequence ID" value="SEE63268.1"/>
    <property type="molecule type" value="Genomic_DNA"/>
</dbReference>
<keyword evidence="3" id="KW-0472">Membrane</keyword>
<proteinExistence type="predicted"/>
<keyword evidence="3" id="KW-1133">Transmembrane helix</keyword>
<dbReference type="RefSeq" id="WP_074711499.1">
    <property type="nucleotide sequence ID" value="NZ_FNTV01000001.1"/>
</dbReference>
<dbReference type="GO" id="GO:0006465">
    <property type="term" value="P:signal peptide processing"/>
    <property type="evidence" value="ECO:0007669"/>
    <property type="project" value="UniProtKB-UniRule"/>
</dbReference>
<keyword evidence="3" id="KW-0812">Transmembrane</keyword>
<evidence type="ECO:0000256" key="2">
    <source>
        <dbReference type="SAM" id="MobiDB-lite"/>
    </source>
</evidence>
<feature type="compositionally biased region" description="Low complexity" evidence="2">
    <location>
        <begin position="163"/>
        <end position="177"/>
    </location>
</feature>
<dbReference type="AlphaFoldDB" id="A0A1H5KH17"/>
<evidence type="ECO:0000313" key="4">
    <source>
        <dbReference type="EMBL" id="SEE63268.1"/>
    </source>
</evidence>
<dbReference type="InterPro" id="IPR036116">
    <property type="entry name" value="FN3_sf"/>
</dbReference>
<feature type="transmembrane region" description="Helical" evidence="3">
    <location>
        <begin position="21"/>
        <end position="42"/>
    </location>
</feature>